<dbReference type="AlphaFoldDB" id="A0A6M3M2D3"/>
<reference evidence="1" key="1">
    <citation type="submission" date="2020-03" db="EMBL/GenBank/DDBJ databases">
        <title>The deep terrestrial virosphere.</title>
        <authorList>
            <person name="Holmfeldt K."/>
            <person name="Nilsson E."/>
            <person name="Simone D."/>
            <person name="Lopez-Fernandez M."/>
            <person name="Wu X."/>
            <person name="de Brujin I."/>
            <person name="Lundin D."/>
            <person name="Andersson A."/>
            <person name="Bertilsson S."/>
            <person name="Dopson M."/>
        </authorList>
    </citation>
    <scope>NUCLEOTIDE SEQUENCE</scope>
    <source>
        <strain evidence="1">MM171A00126</strain>
        <strain evidence="2">MM171B00120</strain>
    </source>
</reference>
<dbReference type="EMBL" id="MT143706">
    <property type="protein sequence ID" value="QJB01204.1"/>
    <property type="molecule type" value="Genomic_DNA"/>
</dbReference>
<organism evidence="1">
    <name type="scientific">viral metagenome</name>
    <dbReference type="NCBI Taxonomy" id="1070528"/>
    <lineage>
        <taxon>unclassified sequences</taxon>
        <taxon>metagenomes</taxon>
        <taxon>organismal metagenomes</taxon>
    </lineage>
</organism>
<evidence type="ECO:0000313" key="1">
    <source>
        <dbReference type="EMBL" id="QJB01204.1"/>
    </source>
</evidence>
<accession>A0A6M3M2D3</accession>
<proteinExistence type="predicted"/>
<evidence type="ECO:0000313" key="2">
    <source>
        <dbReference type="EMBL" id="QJB05188.1"/>
    </source>
</evidence>
<dbReference type="EMBL" id="MT143895">
    <property type="protein sequence ID" value="QJB05188.1"/>
    <property type="molecule type" value="Genomic_DNA"/>
</dbReference>
<sequence>MNEQQRDHQTAITWIEGELDNTRRSVGQLNASAAARSAITLSFLLRAISEDEQRMYTARIDMIYAAHNAKLPQGVPA</sequence>
<gene>
    <name evidence="1" type="ORF">MM171A00126_0044</name>
    <name evidence="2" type="ORF">MM171B00120_0084</name>
</gene>
<protein>
    <submittedName>
        <fullName evidence="1">Uncharacterized protein</fullName>
    </submittedName>
</protein>
<name>A0A6M3M2D3_9ZZZZ</name>